<evidence type="ECO:0000256" key="2">
    <source>
        <dbReference type="ARBA" id="ARBA00023015"/>
    </source>
</evidence>
<evidence type="ECO:0000256" key="1">
    <source>
        <dbReference type="ARBA" id="ARBA00004123"/>
    </source>
</evidence>
<evidence type="ECO:0000256" key="3">
    <source>
        <dbReference type="ARBA" id="ARBA00023125"/>
    </source>
</evidence>
<accession>A0ABD0ZN79</accession>
<dbReference type="CDD" id="cd00266">
    <property type="entry name" value="MADS_SRF_like"/>
    <property type="match status" value="1"/>
</dbReference>
<dbReference type="FunFam" id="3.40.1810.10:FF:000024">
    <property type="entry name" value="Agamous-like MADS-box protein AGL80"/>
    <property type="match status" value="1"/>
</dbReference>
<organism evidence="7 8">
    <name type="scientific">Cardamine amara subsp. amara</name>
    <dbReference type="NCBI Taxonomy" id="228776"/>
    <lineage>
        <taxon>Eukaryota</taxon>
        <taxon>Viridiplantae</taxon>
        <taxon>Streptophyta</taxon>
        <taxon>Embryophyta</taxon>
        <taxon>Tracheophyta</taxon>
        <taxon>Spermatophyta</taxon>
        <taxon>Magnoliopsida</taxon>
        <taxon>eudicotyledons</taxon>
        <taxon>Gunneridae</taxon>
        <taxon>Pentapetalae</taxon>
        <taxon>rosids</taxon>
        <taxon>malvids</taxon>
        <taxon>Brassicales</taxon>
        <taxon>Brassicaceae</taxon>
        <taxon>Cardamineae</taxon>
        <taxon>Cardamine</taxon>
    </lineage>
</organism>
<keyword evidence="4" id="KW-0804">Transcription</keyword>
<dbReference type="InterPro" id="IPR002100">
    <property type="entry name" value="TF_MADSbox"/>
</dbReference>
<dbReference type="AlphaFoldDB" id="A0ABD0ZN79"/>
<dbReference type="Pfam" id="PF00319">
    <property type="entry name" value="SRF-TF"/>
    <property type="match status" value="1"/>
</dbReference>
<keyword evidence="8" id="KW-1185">Reference proteome</keyword>
<comment type="caution">
    <text evidence="7">The sequence shown here is derived from an EMBL/GenBank/DDBJ whole genome shotgun (WGS) entry which is preliminary data.</text>
</comment>
<evidence type="ECO:0000256" key="5">
    <source>
        <dbReference type="ARBA" id="ARBA00023242"/>
    </source>
</evidence>
<dbReference type="InterPro" id="IPR033897">
    <property type="entry name" value="SRF-like_MADS-box"/>
</dbReference>
<keyword evidence="3" id="KW-0238">DNA-binding</keyword>
<dbReference type="InterPro" id="IPR050142">
    <property type="entry name" value="MADS-box/MEF2_TF"/>
</dbReference>
<dbReference type="GO" id="GO:0005634">
    <property type="term" value="C:nucleus"/>
    <property type="evidence" value="ECO:0007669"/>
    <property type="project" value="UniProtKB-SubCell"/>
</dbReference>
<evidence type="ECO:0000259" key="6">
    <source>
        <dbReference type="PROSITE" id="PS50066"/>
    </source>
</evidence>
<reference evidence="7 8" key="1">
    <citation type="submission" date="2024-04" db="EMBL/GenBank/DDBJ databases">
        <title>Genome assembly C_amara_ONT_v2.</title>
        <authorList>
            <person name="Yant L."/>
            <person name="Moore C."/>
            <person name="Slenker M."/>
        </authorList>
    </citation>
    <scope>NUCLEOTIDE SEQUENCE [LARGE SCALE GENOMIC DNA]</scope>
    <source>
        <tissue evidence="7">Leaf</tissue>
    </source>
</reference>
<feature type="domain" description="MADS-box" evidence="6">
    <location>
        <begin position="1"/>
        <end position="61"/>
    </location>
</feature>
<proteinExistence type="predicted"/>
<dbReference type="SMART" id="SM00432">
    <property type="entry name" value="MADS"/>
    <property type="match status" value="1"/>
</dbReference>
<dbReference type="EMBL" id="JBANAX010000712">
    <property type="protein sequence ID" value="KAL1196099.1"/>
    <property type="molecule type" value="Genomic_DNA"/>
</dbReference>
<evidence type="ECO:0000256" key="4">
    <source>
        <dbReference type="ARBA" id="ARBA00023163"/>
    </source>
</evidence>
<evidence type="ECO:0000313" key="8">
    <source>
        <dbReference type="Proteomes" id="UP001558713"/>
    </source>
</evidence>
<dbReference type="GO" id="GO:0003677">
    <property type="term" value="F:DNA binding"/>
    <property type="evidence" value="ECO:0007669"/>
    <property type="project" value="UniProtKB-KW"/>
</dbReference>
<dbReference type="PRINTS" id="PR00404">
    <property type="entry name" value="MADSDOMAIN"/>
</dbReference>
<dbReference type="PANTHER" id="PTHR48019">
    <property type="entry name" value="SERUM RESPONSE FACTOR HOMOLOG"/>
    <property type="match status" value="1"/>
</dbReference>
<name>A0ABD0ZN79_CARAN</name>
<comment type="subcellular location">
    <subcellularLocation>
        <location evidence="1">Nucleus</location>
    </subcellularLocation>
</comment>
<keyword evidence="2" id="KW-0805">Transcription regulation</keyword>
<evidence type="ECO:0000313" key="7">
    <source>
        <dbReference type="EMBL" id="KAL1196099.1"/>
    </source>
</evidence>
<dbReference type="SUPFAM" id="SSF55455">
    <property type="entry name" value="SRF-like"/>
    <property type="match status" value="1"/>
</dbReference>
<dbReference type="Gene3D" id="3.40.1810.10">
    <property type="entry name" value="Transcription factor, MADS-box"/>
    <property type="match status" value="1"/>
</dbReference>
<sequence length="204" mass="23232">MTSQKVNVAFTENESTTKSTFKKRKRGILKKAHELATLCDVPICVLINSADDSIPEVWPSTEEATKVLSQWEMMPEMEKTKKMVNQETFLQQRISKATESLEKLWRENRELEMKVLMFSCFSGKTSVSHINKNDLQDLGCVTDQYLKDLNRRIEILGTNDVSGAGAATTSNAMPMLMVDLQSSSAEFYNKIRIRIENTLNKKLE</sequence>
<dbReference type="Proteomes" id="UP001558713">
    <property type="component" value="Unassembled WGS sequence"/>
</dbReference>
<keyword evidence="5" id="KW-0539">Nucleus</keyword>
<gene>
    <name evidence="7" type="ORF">V5N11_014064</name>
</gene>
<dbReference type="PROSITE" id="PS50066">
    <property type="entry name" value="MADS_BOX_2"/>
    <property type="match status" value="1"/>
</dbReference>
<protein>
    <submittedName>
        <fullName evidence="7">Agamous-like MADS-box protein AGL80</fullName>
    </submittedName>
</protein>
<dbReference type="InterPro" id="IPR036879">
    <property type="entry name" value="TF_MADSbox_sf"/>
</dbReference>